<keyword evidence="4" id="KW-0804">Transcription</keyword>
<dbReference type="InterPro" id="IPR036271">
    <property type="entry name" value="Tet_transcr_reg_TetR-rel_C_sf"/>
</dbReference>
<evidence type="ECO:0000259" key="6">
    <source>
        <dbReference type="PROSITE" id="PS50977"/>
    </source>
</evidence>
<accession>A0ABU0H8L8</accession>
<gene>
    <name evidence="7" type="ORF">QO014_003049</name>
</gene>
<evidence type="ECO:0000256" key="1">
    <source>
        <dbReference type="ARBA" id="ARBA00022491"/>
    </source>
</evidence>
<keyword evidence="2" id="KW-0805">Transcription regulation</keyword>
<dbReference type="InterPro" id="IPR001647">
    <property type="entry name" value="HTH_TetR"/>
</dbReference>
<dbReference type="RefSeq" id="WP_266349555.1">
    <property type="nucleotide sequence ID" value="NZ_JAPKNG010000004.1"/>
</dbReference>
<dbReference type="PROSITE" id="PS01081">
    <property type="entry name" value="HTH_TETR_1"/>
    <property type="match status" value="1"/>
</dbReference>
<dbReference type="PROSITE" id="PS50977">
    <property type="entry name" value="HTH_TETR_2"/>
    <property type="match status" value="1"/>
</dbReference>
<dbReference type="InterPro" id="IPR050109">
    <property type="entry name" value="HTH-type_TetR-like_transc_reg"/>
</dbReference>
<evidence type="ECO:0000313" key="8">
    <source>
        <dbReference type="Proteomes" id="UP001241603"/>
    </source>
</evidence>
<dbReference type="InterPro" id="IPR009057">
    <property type="entry name" value="Homeodomain-like_sf"/>
</dbReference>
<dbReference type="SUPFAM" id="SSF48498">
    <property type="entry name" value="Tetracyclin repressor-like, C-terminal domain"/>
    <property type="match status" value="1"/>
</dbReference>
<keyword evidence="1" id="KW-0678">Repressor</keyword>
<protein>
    <submittedName>
        <fullName evidence="7">AcrR family transcriptional regulator</fullName>
    </submittedName>
</protein>
<dbReference type="InterPro" id="IPR023772">
    <property type="entry name" value="DNA-bd_HTH_TetR-type_CS"/>
</dbReference>
<evidence type="ECO:0000256" key="3">
    <source>
        <dbReference type="ARBA" id="ARBA00023125"/>
    </source>
</evidence>
<proteinExistence type="predicted"/>
<dbReference type="EMBL" id="JAUSVO010000004">
    <property type="protein sequence ID" value="MDQ0438654.1"/>
    <property type="molecule type" value="Genomic_DNA"/>
</dbReference>
<feature type="domain" description="HTH tetR-type" evidence="6">
    <location>
        <begin position="9"/>
        <end position="69"/>
    </location>
</feature>
<reference evidence="7 8" key="1">
    <citation type="submission" date="2023-07" db="EMBL/GenBank/DDBJ databases">
        <title>Genomic Encyclopedia of Type Strains, Phase IV (KMG-IV): sequencing the most valuable type-strain genomes for metagenomic binning, comparative biology and taxonomic classification.</title>
        <authorList>
            <person name="Goeker M."/>
        </authorList>
    </citation>
    <scope>NUCLEOTIDE SEQUENCE [LARGE SCALE GENOMIC DNA]</scope>
    <source>
        <strain evidence="7 8">B6-8</strain>
    </source>
</reference>
<dbReference type="Pfam" id="PF08361">
    <property type="entry name" value="TetR_C_2"/>
    <property type="match status" value="1"/>
</dbReference>
<dbReference type="PANTHER" id="PTHR30055">
    <property type="entry name" value="HTH-TYPE TRANSCRIPTIONAL REGULATOR RUTR"/>
    <property type="match status" value="1"/>
</dbReference>
<sequence length="230" mass="25888">MRRTKSESEETRQRILDAAETVFLENGVSGTSLERIAKAAAVTRGAIYWHFSDKQELFAAMIERVRTLHGCLIERELTGMEDPLTFIAGRAYQIVNLFESDAHMRLVYKIIVTRCEYVGEMQEALVLQRSLHETMISVFRRAFDVAEANGELGREWTAETATATLTCFLSGMLNDWLRYELTGAFPDTMRRSLKCLAMSFRSGCVQAPPTSEPSRVAEPAMAFGETRTPG</sequence>
<dbReference type="Gene3D" id="1.10.357.10">
    <property type="entry name" value="Tetracycline Repressor, domain 2"/>
    <property type="match status" value="1"/>
</dbReference>
<dbReference type="InterPro" id="IPR013572">
    <property type="entry name" value="Tscrpt_reg_MAATS_C"/>
</dbReference>
<dbReference type="Pfam" id="PF00440">
    <property type="entry name" value="TetR_N"/>
    <property type="match status" value="1"/>
</dbReference>
<evidence type="ECO:0000313" key="7">
    <source>
        <dbReference type="EMBL" id="MDQ0438654.1"/>
    </source>
</evidence>
<feature type="DNA-binding region" description="H-T-H motif" evidence="5">
    <location>
        <begin position="32"/>
        <end position="51"/>
    </location>
</feature>
<dbReference type="SUPFAM" id="SSF46689">
    <property type="entry name" value="Homeodomain-like"/>
    <property type="match status" value="1"/>
</dbReference>
<dbReference type="PANTHER" id="PTHR30055:SF240">
    <property type="entry name" value="HTH-TYPE TRANSCRIPTIONAL REGULATOR ACRR"/>
    <property type="match status" value="1"/>
</dbReference>
<dbReference type="Proteomes" id="UP001241603">
    <property type="component" value="Unassembled WGS sequence"/>
</dbReference>
<evidence type="ECO:0000256" key="5">
    <source>
        <dbReference type="PROSITE-ProRule" id="PRU00335"/>
    </source>
</evidence>
<evidence type="ECO:0000256" key="4">
    <source>
        <dbReference type="ARBA" id="ARBA00023163"/>
    </source>
</evidence>
<comment type="caution">
    <text evidence="7">The sequence shown here is derived from an EMBL/GenBank/DDBJ whole genome shotgun (WGS) entry which is preliminary data.</text>
</comment>
<dbReference type="PRINTS" id="PR00455">
    <property type="entry name" value="HTHTETR"/>
</dbReference>
<organism evidence="7 8">
    <name type="scientific">Kaistia dalseonensis</name>
    <dbReference type="NCBI Taxonomy" id="410840"/>
    <lineage>
        <taxon>Bacteria</taxon>
        <taxon>Pseudomonadati</taxon>
        <taxon>Pseudomonadota</taxon>
        <taxon>Alphaproteobacteria</taxon>
        <taxon>Hyphomicrobiales</taxon>
        <taxon>Kaistiaceae</taxon>
        <taxon>Kaistia</taxon>
    </lineage>
</organism>
<keyword evidence="8" id="KW-1185">Reference proteome</keyword>
<keyword evidence="3 5" id="KW-0238">DNA-binding</keyword>
<name>A0ABU0H8L8_9HYPH</name>
<evidence type="ECO:0000256" key="2">
    <source>
        <dbReference type="ARBA" id="ARBA00023015"/>
    </source>
</evidence>